<dbReference type="AlphaFoldDB" id="A0A096DQ09"/>
<gene>
    <name evidence="1" type="ORF">Y919_00860</name>
</gene>
<dbReference type="Proteomes" id="UP000029622">
    <property type="component" value="Unassembled WGS sequence"/>
</dbReference>
<dbReference type="EMBL" id="AZTB01000002">
    <property type="protein sequence ID" value="KGG81336.1"/>
    <property type="molecule type" value="Genomic_DNA"/>
</dbReference>
<sequence>MKRFSVIILTFILMLTGCVNQNKKDLFNYINAELPPVVEMENDALEKYNNLISNNNYTYDTFYTALKNEIIPTYEDFLNKLTKISPKTEDLKEIHNLYIEGAKYQLKALKLLQKGIEEKDNELLLKSSEFLKKSKKYMTEYKNKIVTLAEKYHMEYKLD</sequence>
<proteinExistence type="predicted"/>
<evidence type="ECO:0008006" key="3">
    <source>
        <dbReference type="Google" id="ProtNLM"/>
    </source>
</evidence>
<evidence type="ECO:0000313" key="1">
    <source>
        <dbReference type="EMBL" id="KGG81336.1"/>
    </source>
</evidence>
<name>A0A096DQ09_9FIRM</name>
<evidence type="ECO:0000313" key="2">
    <source>
        <dbReference type="Proteomes" id="UP000029622"/>
    </source>
</evidence>
<protein>
    <recommendedName>
        <fullName evidence="3">Lipoprotein</fullName>
    </recommendedName>
</protein>
<dbReference type="RefSeq" id="WP_035161433.1">
    <property type="nucleotide sequence ID" value="NZ_AZTB01000002.1"/>
</dbReference>
<comment type="caution">
    <text evidence="1">The sequence shown here is derived from an EMBL/GenBank/DDBJ whole genome shotgun (WGS) entry which is preliminary data.</text>
</comment>
<organism evidence="1 2">
    <name type="scientific">Caloranaerobacter azorensis H53214</name>
    <dbReference type="NCBI Taxonomy" id="1156417"/>
    <lineage>
        <taxon>Bacteria</taxon>
        <taxon>Bacillati</taxon>
        <taxon>Bacillota</taxon>
        <taxon>Tissierellia</taxon>
        <taxon>Tissierellales</taxon>
        <taxon>Thermohalobacteraceae</taxon>
        <taxon>Caloranaerobacter</taxon>
    </lineage>
</organism>
<dbReference type="PROSITE" id="PS51257">
    <property type="entry name" value="PROKAR_LIPOPROTEIN"/>
    <property type="match status" value="1"/>
</dbReference>
<accession>A0A096DQ09</accession>
<reference evidence="1 2" key="1">
    <citation type="submission" date="2013-12" db="EMBL/GenBank/DDBJ databases">
        <title>Draft genome sequence of Caloranaerobacter sp. H53214.</title>
        <authorList>
            <person name="Jiang L.J."/>
            <person name="Shao Z.Z."/>
            <person name="Long M.N."/>
        </authorList>
    </citation>
    <scope>NUCLEOTIDE SEQUENCE [LARGE SCALE GENOMIC DNA]</scope>
    <source>
        <strain evidence="1 2">H53214</strain>
    </source>
</reference>